<keyword evidence="6 9" id="KW-0739">Sodium transport</keyword>
<feature type="transmembrane region" description="Helical" evidence="9">
    <location>
        <begin position="424"/>
        <end position="442"/>
    </location>
</feature>
<feature type="transmembrane region" description="Helical" evidence="9">
    <location>
        <begin position="6"/>
        <end position="24"/>
    </location>
</feature>
<feature type="transmembrane region" description="Helical" evidence="9">
    <location>
        <begin position="187"/>
        <end position="205"/>
    </location>
</feature>
<gene>
    <name evidence="10" type="primary">putP</name>
    <name evidence="10" type="ORF">KQY15_01000</name>
</gene>
<dbReference type="PROSITE" id="PS00457">
    <property type="entry name" value="NA_SOLUT_SYMP_2"/>
    <property type="match status" value="1"/>
</dbReference>
<keyword evidence="11" id="KW-1185">Reference proteome</keyword>
<dbReference type="NCBIfam" id="TIGR00813">
    <property type="entry name" value="sss"/>
    <property type="match status" value="1"/>
</dbReference>
<evidence type="ECO:0000313" key="11">
    <source>
        <dbReference type="Proteomes" id="UP000704611"/>
    </source>
</evidence>
<feature type="transmembrane region" description="Helical" evidence="9">
    <location>
        <begin position="454"/>
        <end position="472"/>
    </location>
</feature>
<comment type="subcellular location">
    <subcellularLocation>
        <location evidence="9">Cell inner membrane</location>
        <topology evidence="9">Multi-pass membrane protein</topology>
    </subcellularLocation>
    <subcellularLocation>
        <location evidence="1">Cell membrane</location>
        <topology evidence="1">Multi-pass membrane protein</topology>
    </subcellularLocation>
</comment>
<accession>A0ABS6MFU8</accession>
<dbReference type="PANTHER" id="PTHR48086:SF3">
    <property type="entry name" value="SODIUM_PROLINE SYMPORTER"/>
    <property type="match status" value="1"/>
</dbReference>
<evidence type="ECO:0000256" key="5">
    <source>
        <dbReference type="ARBA" id="ARBA00023065"/>
    </source>
</evidence>
<evidence type="ECO:0000313" key="10">
    <source>
        <dbReference type="EMBL" id="MBV2127674.1"/>
    </source>
</evidence>
<name>A0ABS6MFU8_9GAMM</name>
<dbReference type="InterPro" id="IPR011851">
    <property type="entry name" value="Na/Pro_symporter"/>
</dbReference>
<evidence type="ECO:0000256" key="9">
    <source>
        <dbReference type="RuleBase" id="RU366012"/>
    </source>
</evidence>
<dbReference type="PANTHER" id="PTHR48086">
    <property type="entry name" value="SODIUM/PROLINE SYMPORTER-RELATED"/>
    <property type="match status" value="1"/>
</dbReference>
<keyword evidence="9" id="KW-1133">Transmembrane helix</keyword>
<keyword evidence="2" id="KW-1003">Cell membrane</keyword>
<evidence type="ECO:0000256" key="7">
    <source>
        <dbReference type="ARBA" id="ARBA00033708"/>
    </source>
</evidence>
<keyword evidence="9" id="KW-0472">Membrane</keyword>
<organism evidence="10 11">
    <name type="scientific">Arsukibacterium indicum</name>
    <dbReference type="NCBI Taxonomy" id="2848612"/>
    <lineage>
        <taxon>Bacteria</taxon>
        <taxon>Pseudomonadati</taxon>
        <taxon>Pseudomonadota</taxon>
        <taxon>Gammaproteobacteria</taxon>
        <taxon>Chromatiales</taxon>
        <taxon>Chromatiaceae</taxon>
        <taxon>Arsukibacterium</taxon>
    </lineage>
</organism>
<feature type="transmembrane region" description="Helical" evidence="9">
    <location>
        <begin position="308"/>
        <end position="333"/>
    </location>
</feature>
<dbReference type="PROSITE" id="PS50283">
    <property type="entry name" value="NA_SOLUT_SYMP_3"/>
    <property type="match status" value="1"/>
</dbReference>
<evidence type="ECO:0000256" key="2">
    <source>
        <dbReference type="ARBA" id="ARBA00022475"/>
    </source>
</evidence>
<keyword evidence="9" id="KW-0813">Transport</keyword>
<feature type="transmembrane region" description="Helical" evidence="9">
    <location>
        <begin position="123"/>
        <end position="141"/>
    </location>
</feature>
<dbReference type="Proteomes" id="UP000704611">
    <property type="component" value="Unassembled WGS sequence"/>
</dbReference>
<feature type="transmembrane region" description="Helical" evidence="9">
    <location>
        <begin position="161"/>
        <end position="180"/>
    </location>
</feature>
<reference evidence="10 11" key="1">
    <citation type="submission" date="2021-06" db="EMBL/GenBank/DDBJ databases">
        <title>Rheinheimera indica sp. nov., isolated from deep-sea sediment.</title>
        <authorList>
            <person name="Wang Z."/>
            <person name="Zhang X.-Y."/>
        </authorList>
    </citation>
    <scope>NUCLEOTIDE SEQUENCE [LARGE SCALE GENOMIC DNA]</scope>
    <source>
        <strain evidence="10 11">SM2107</strain>
    </source>
</reference>
<dbReference type="NCBIfam" id="TIGR02121">
    <property type="entry name" value="Na_Pro_sym"/>
    <property type="match status" value="1"/>
</dbReference>
<dbReference type="Pfam" id="PF00474">
    <property type="entry name" value="SSF"/>
    <property type="match status" value="1"/>
</dbReference>
<dbReference type="InterPro" id="IPR001734">
    <property type="entry name" value="Na/solute_symporter"/>
</dbReference>
<dbReference type="InterPro" id="IPR050277">
    <property type="entry name" value="Sodium:Solute_Symporter"/>
</dbReference>
<dbReference type="PROSITE" id="PS00456">
    <property type="entry name" value="NA_SOLUT_SYMP_1"/>
    <property type="match status" value="1"/>
</dbReference>
<feature type="transmembrane region" description="Helical" evidence="9">
    <location>
        <begin position="75"/>
        <end position="92"/>
    </location>
</feature>
<comment type="function">
    <text evidence="9">Catalyzes the sodium-dependent uptake of extracellular L-proline.</text>
</comment>
<keyword evidence="9" id="KW-0997">Cell inner membrane</keyword>
<evidence type="ECO:0000256" key="8">
    <source>
        <dbReference type="RuleBase" id="RU362091"/>
    </source>
</evidence>
<feature type="transmembrane region" description="Helical" evidence="9">
    <location>
        <begin position="366"/>
        <end position="386"/>
    </location>
</feature>
<evidence type="ECO:0000256" key="1">
    <source>
        <dbReference type="ARBA" id="ARBA00004651"/>
    </source>
</evidence>
<keyword evidence="9" id="KW-0029">Amino-acid transport</keyword>
<feature type="transmembrane region" description="Helical" evidence="9">
    <location>
        <begin position="398"/>
        <end position="417"/>
    </location>
</feature>
<evidence type="ECO:0000256" key="4">
    <source>
        <dbReference type="ARBA" id="ARBA00023053"/>
    </source>
</evidence>
<feature type="transmembrane region" description="Helical" evidence="9">
    <location>
        <begin position="276"/>
        <end position="296"/>
    </location>
</feature>
<keyword evidence="9" id="KW-0812">Transmembrane</keyword>
<protein>
    <recommendedName>
        <fullName evidence="9">Sodium/proline symporter</fullName>
    </recommendedName>
    <alternativeName>
        <fullName evidence="9">Proline permease</fullName>
    </alternativeName>
</protein>
<proteinExistence type="inferred from homology"/>
<keyword evidence="5 9" id="KW-0406">Ion transport</keyword>
<keyword evidence="4 9" id="KW-0915">Sodium</keyword>
<dbReference type="InterPro" id="IPR018212">
    <property type="entry name" value="Na/solute_symporter_CS"/>
</dbReference>
<dbReference type="CDD" id="cd11475">
    <property type="entry name" value="SLC5sbd_PutP"/>
    <property type="match status" value="1"/>
</dbReference>
<comment type="catalytic activity">
    <reaction evidence="7">
        <text>L-proline(in) + Na(+)(in) = L-proline(out) + Na(+)(out)</text>
        <dbReference type="Rhea" id="RHEA:28967"/>
        <dbReference type="ChEBI" id="CHEBI:29101"/>
        <dbReference type="ChEBI" id="CHEBI:60039"/>
    </reaction>
</comment>
<dbReference type="EMBL" id="JAHRID010000001">
    <property type="protein sequence ID" value="MBV2127674.1"/>
    <property type="molecule type" value="Genomic_DNA"/>
</dbReference>
<comment type="similarity">
    <text evidence="8">Belongs to the sodium:solute symporter (SSF) (TC 2.A.21) family.</text>
</comment>
<evidence type="ECO:0000256" key="3">
    <source>
        <dbReference type="ARBA" id="ARBA00022847"/>
    </source>
</evidence>
<feature type="transmembrane region" description="Helical" evidence="9">
    <location>
        <begin position="225"/>
        <end position="248"/>
    </location>
</feature>
<keyword evidence="3 9" id="KW-0769">Symport</keyword>
<evidence type="ECO:0000256" key="6">
    <source>
        <dbReference type="ARBA" id="ARBA00023201"/>
    </source>
</evidence>
<comment type="caution">
    <text evidence="10">The sequence shown here is derived from an EMBL/GenBank/DDBJ whole genome shotgun (WGS) entry which is preliminary data.</text>
</comment>
<sequence>METATIFALGLYFAAMIGIGLYAYRNTDESVSGYMLGGRKLGPGVTALSAGASDMSGWMLMGLPGAMYLTGLSSAWIAVGLLIGAYINYIVVAPRLRVYTEVAHDAITIPDYFEKRFEDKTRLLRVVSSLVIVIFFTLYTSSGVVGGGKLFESSFGLSYELGLYITAGVVVIYTLIGGFMAVSMTDFVQGCIMFISLVLVPVVALDHLGGFSEVKQVAESIDPQLINWVGASSAIAIVSALSWGLGYFGQPHIIVRFMAIRSVKDIKTARRIGMSWMLVTIVGALMTGFVGIAYVAQTKMTLSDPETIFIVFSQFLFHPFIAGFLLAAILAAIMSTISSQLLVTSSSLTEDFYKAFIKRDASQRELVLIGRLSVLAVALVAIALAYDRDSSVLQLVSNAWAGFGAAFGPLIILSLYWKRMTFAGALSGIVVGALTVLIWIYSPITINGASLSSIIYEIVPGFILSTLAIIVVSKFSRGPAPSVQALFSKMEQQLTEQR</sequence>